<organism evidence="1 2">
    <name type="scientific">Mucuna pruriens</name>
    <name type="common">Velvet bean</name>
    <name type="synonym">Dolichos pruriens</name>
    <dbReference type="NCBI Taxonomy" id="157652"/>
    <lineage>
        <taxon>Eukaryota</taxon>
        <taxon>Viridiplantae</taxon>
        <taxon>Streptophyta</taxon>
        <taxon>Embryophyta</taxon>
        <taxon>Tracheophyta</taxon>
        <taxon>Spermatophyta</taxon>
        <taxon>Magnoliopsida</taxon>
        <taxon>eudicotyledons</taxon>
        <taxon>Gunneridae</taxon>
        <taxon>Pentapetalae</taxon>
        <taxon>rosids</taxon>
        <taxon>fabids</taxon>
        <taxon>Fabales</taxon>
        <taxon>Fabaceae</taxon>
        <taxon>Papilionoideae</taxon>
        <taxon>50 kb inversion clade</taxon>
        <taxon>NPAAA clade</taxon>
        <taxon>indigoferoid/millettioid clade</taxon>
        <taxon>Phaseoleae</taxon>
        <taxon>Mucuna</taxon>
    </lineage>
</organism>
<evidence type="ECO:0000313" key="1">
    <source>
        <dbReference type="EMBL" id="RDX99994.1"/>
    </source>
</evidence>
<proteinExistence type="predicted"/>
<gene>
    <name evidence="1" type="ORF">CR513_16876</name>
</gene>
<reference evidence="1" key="1">
    <citation type="submission" date="2018-05" db="EMBL/GenBank/DDBJ databases">
        <title>Draft genome of Mucuna pruriens seed.</title>
        <authorList>
            <person name="Nnadi N.E."/>
            <person name="Vos R."/>
            <person name="Hasami M.H."/>
            <person name="Devisetty U.K."/>
            <person name="Aguiy J.C."/>
        </authorList>
    </citation>
    <scope>NUCLEOTIDE SEQUENCE [LARGE SCALE GENOMIC DNA]</scope>
    <source>
        <strain evidence="1">JCA_2017</strain>
    </source>
</reference>
<name>A0A371HB69_MUCPR</name>
<comment type="caution">
    <text evidence="1">The sequence shown here is derived from an EMBL/GenBank/DDBJ whole genome shotgun (WGS) entry which is preliminary data.</text>
</comment>
<dbReference type="AlphaFoldDB" id="A0A371HB69"/>
<sequence length="69" mass="7810">MSQVKVDLIQHLWKMTNKVGIFGNSVCQRGANTYMDSLTLSPFRPYVIKQARFKSTCNRGSLTERKGAT</sequence>
<feature type="non-terminal residue" evidence="1">
    <location>
        <position position="1"/>
    </location>
</feature>
<protein>
    <submittedName>
        <fullName evidence="1">Uncharacterized protein</fullName>
    </submittedName>
</protein>
<evidence type="ECO:0000313" key="2">
    <source>
        <dbReference type="Proteomes" id="UP000257109"/>
    </source>
</evidence>
<keyword evidence="2" id="KW-1185">Reference proteome</keyword>
<dbReference type="EMBL" id="QJKJ01003095">
    <property type="protein sequence ID" value="RDX99994.1"/>
    <property type="molecule type" value="Genomic_DNA"/>
</dbReference>
<dbReference type="Proteomes" id="UP000257109">
    <property type="component" value="Unassembled WGS sequence"/>
</dbReference>
<accession>A0A371HB69</accession>